<protein>
    <submittedName>
        <fullName evidence="5">Putative rna-binding protein 40</fullName>
    </submittedName>
</protein>
<dbReference type="PANTHER" id="PTHR23044">
    <property type="entry name" value="3'-5' EXONUCLEASE ERI1-RELATED"/>
    <property type="match status" value="1"/>
</dbReference>
<organism evidence="5">
    <name type="scientific">Tabanus bromius</name>
    <name type="common">Band-eyed brown horse fly</name>
    <dbReference type="NCBI Taxonomy" id="304241"/>
    <lineage>
        <taxon>Eukaryota</taxon>
        <taxon>Metazoa</taxon>
        <taxon>Ecdysozoa</taxon>
        <taxon>Arthropoda</taxon>
        <taxon>Hexapoda</taxon>
        <taxon>Insecta</taxon>
        <taxon>Pterygota</taxon>
        <taxon>Neoptera</taxon>
        <taxon>Endopterygota</taxon>
        <taxon>Diptera</taxon>
        <taxon>Brachycera</taxon>
        <taxon>Tabanomorpha</taxon>
        <taxon>Tabanoidea</taxon>
        <taxon>Tabanidae</taxon>
        <taxon>Tabanus</taxon>
    </lineage>
</organism>
<evidence type="ECO:0000256" key="1">
    <source>
        <dbReference type="ARBA" id="ARBA00022722"/>
    </source>
</evidence>
<dbReference type="Gene3D" id="3.30.420.10">
    <property type="entry name" value="Ribonuclease H-like superfamily/Ribonuclease H"/>
    <property type="match status" value="1"/>
</dbReference>
<sequence>ILRLARQLGLVETLYANETQPSSSSSSQQKQQVQLSVQQFEYIIVVDFEATCWEKEAPPKWREPEIIEFPAVLLNLKTGKIESEFQQYVMPIESPKLSKFCTDLTGITQDKVDKGIPLQTALMVFQEWLRKELKSHNLYLPKMQKDNKLGNCAFATWSDWDFERCLLRECNRKRLKKPQFFNQWIDLKSIFCRYYKYKPLNFGDALTHVGMKFEGREHCGLDDAKNIAKLAYQMTRDGASLMITKDLAPSQLSINFAI</sequence>
<evidence type="ECO:0000313" key="5">
    <source>
        <dbReference type="EMBL" id="JAI15369.1"/>
    </source>
</evidence>
<dbReference type="CDD" id="cd06133">
    <property type="entry name" value="ERI-1_3'hExo_like"/>
    <property type="match status" value="1"/>
</dbReference>
<dbReference type="SMART" id="SM00479">
    <property type="entry name" value="EXOIII"/>
    <property type="match status" value="1"/>
</dbReference>
<dbReference type="FunFam" id="3.30.420.10:FF:000169">
    <property type="entry name" value="Snipper, isoform E"/>
    <property type="match status" value="1"/>
</dbReference>
<keyword evidence="2" id="KW-0378">Hydrolase</keyword>
<dbReference type="InterPro" id="IPR012337">
    <property type="entry name" value="RNaseH-like_sf"/>
</dbReference>
<dbReference type="InterPro" id="IPR036397">
    <property type="entry name" value="RNaseH_sf"/>
</dbReference>
<dbReference type="PANTHER" id="PTHR23044:SF61">
    <property type="entry name" value="3'-5' EXORIBONUCLEASE 1-RELATED"/>
    <property type="match status" value="1"/>
</dbReference>
<proteinExistence type="evidence at transcript level"/>
<feature type="non-terminal residue" evidence="5">
    <location>
        <position position="1"/>
    </location>
</feature>
<evidence type="ECO:0000256" key="2">
    <source>
        <dbReference type="ARBA" id="ARBA00022801"/>
    </source>
</evidence>
<evidence type="ECO:0000256" key="3">
    <source>
        <dbReference type="ARBA" id="ARBA00022839"/>
    </source>
</evidence>
<dbReference type="GO" id="GO:0003676">
    <property type="term" value="F:nucleic acid binding"/>
    <property type="evidence" value="ECO:0007669"/>
    <property type="project" value="InterPro"/>
</dbReference>
<reference evidence="5" key="1">
    <citation type="journal article" date="2015" name="Insect Biochem. Mol. Biol.">
        <title>An insight into the sialome of the horse fly, Tabanus bromius.</title>
        <authorList>
            <person name="Ribeiro J.M."/>
            <person name="Kazimirova M."/>
            <person name="Takac P."/>
            <person name="Andersen J.F."/>
            <person name="Francischetti I.M."/>
        </authorList>
    </citation>
    <scope>NUCLEOTIDE SEQUENCE</scope>
</reference>
<dbReference type="AlphaFoldDB" id="A0A0K8TLY6"/>
<keyword evidence="3" id="KW-0269">Exonuclease</keyword>
<dbReference type="InterPro" id="IPR013520">
    <property type="entry name" value="Ribonucl_H"/>
</dbReference>
<dbReference type="InterPro" id="IPR047201">
    <property type="entry name" value="ERI-1_3'hExo-like"/>
</dbReference>
<name>A0A0K8TLY6_TABBR</name>
<dbReference type="InterPro" id="IPR051274">
    <property type="entry name" value="3-5_Exoribonuclease"/>
</dbReference>
<dbReference type="EMBL" id="GDAI01002234">
    <property type="protein sequence ID" value="JAI15369.1"/>
    <property type="molecule type" value="mRNA"/>
</dbReference>
<dbReference type="Pfam" id="PF00929">
    <property type="entry name" value="RNase_T"/>
    <property type="match status" value="1"/>
</dbReference>
<feature type="domain" description="Exonuclease" evidence="4">
    <location>
        <begin position="42"/>
        <end position="240"/>
    </location>
</feature>
<dbReference type="GO" id="GO:0000175">
    <property type="term" value="F:3'-5'-RNA exonuclease activity"/>
    <property type="evidence" value="ECO:0007669"/>
    <property type="project" value="InterPro"/>
</dbReference>
<evidence type="ECO:0000259" key="4">
    <source>
        <dbReference type="SMART" id="SM00479"/>
    </source>
</evidence>
<accession>A0A0K8TLY6</accession>
<keyword evidence="1" id="KW-0540">Nuclease</keyword>
<dbReference type="SUPFAM" id="SSF53098">
    <property type="entry name" value="Ribonuclease H-like"/>
    <property type="match status" value="1"/>
</dbReference>